<dbReference type="InterPro" id="IPR015424">
    <property type="entry name" value="PyrdxlP-dep_Trfase"/>
</dbReference>
<dbReference type="InterPro" id="IPR015422">
    <property type="entry name" value="PyrdxlP-dep_Trfase_small"/>
</dbReference>
<keyword evidence="4 5" id="KW-0663">Pyridoxal phosphate</keyword>
<dbReference type="CDD" id="cd00610">
    <property type="entry name" value="OAT_like"/>
    <property type="match status" value="1"/>
</dbReference>
<accession>A0A0R1MLG2</accession>
<feature type="binding site" evidence="5">
    <location>
        <begin position="205"/>
        <end position="208"/>
    </location>
    <ligand>
        <name>pyridoxal 5'-phosphate</name>
        <dbReference type="ChEBI" id="CHEBI:597326"/>
    </ligand>
</feature>
<evidence type="ECO:0000256" key="2">
    <source>
        <dbReference type="ARBA" id="ARBA00022605"/>
    </source>
</evidence>
<dbReference type="PROSITE" id="PS00600">
    <property type="entry name" value="AA_TRANSFER_CLASS_3"/>
    <property type="match status" value="1"/>
</dbReference>
<feature type="binding site" evidence="5">
    <location>
        <position position="262"/>
    </location>
    <ligand>
        <name>N(2)-acetyl-L-ornithine</name>
        <dbReference type="ChEBI" id="CHEBI:57805"/>
    </ligand>
</feature>
<dbReference type="EC" id="2.6.1.11" evidence="5"/>
<feature type="binding site" evidence="5">
    <location>
        <begin position="94"/>
        <end position="95"/>
    </location>
    <ligand>
        <name>pyridoxal 5'-phosphate</name>
        <dbReference type="ChEBI" id="CHEBI:597326"/>
    </ligand>
</feature>
<dbReference type="Gene3D" id="3.40.640.10">
    <property type="entry name" value="Type I PLP-dependent aspartate aminotransferase-like (Major domain)"/>
    <property type="match status" value="1"/>
</dbReference>
<dbReference type="UniPathway" id="UPA00068">
    <property type="reaction ID" value="UER00109"/>
</dbReference>
<comment type="subcellular location">
    <subcellularLocation>
        <location evidence="5">Cytoplasm</location>
    </subcellularLocation>
</comment>
<evidence type="ECO:0000313" key="7">
    <source>
        <dbReference type="Proteomes" id="UP000051686"/>
    </source>
</evidence>
<keyword evidence="5" id="KW-0963">Cytoplasm</keyword>
<evidence type="ECO:0000313" key="6">
    <source>
        <dbReference type="EMBL" id="KRL05427.1"/>
    </source>
</evidence>
<sequence>MNSLFPTYKRFPFEIVKGQGTTLFDDSGKKYLDFTSGIGVCNLGYTAPNVKQAVASQLEKVWHTSNLYESSLQEHVAQLLGAGTDKKVFFCNSGTEANEAALKLARKATGKKNILAFDHSFHGRTYGSLSVTGNSKIKTGFGPFLSGIIFAPYNDTTALNQITSNLAAVILEVIQGEGGVINGNPQWLKAVAKKCRNEGVLLIIDEVQTGMGRTGKLYSYQHYGLDPDIVTVAKGLANGIPVGAMIGKAELAESFGPGAHGTTFGGNPLAMAAAEAVLTTIDADFLDAVQQKASFFWYYLEKEIAPLQVVDSVSGKGLMVGIHLNKELEISNVITALQQAGLLTLPSRGNTLRLLPPLVITGSKLLTGLKLIKNTLQNITVNQ</sequence>
<dbReference type="Proteomes" id="UP000051686">
    <property type="component" value="Unassembled WGS sequence"/>
</dbReference>
<keyword evidence="3 5" id="KW-0808">Transferase</keyword>
<dbReference type="Pfam" id="PF00202">
    <property type="entry name" value="Aminotran_3"/>
    <property type="match status" value="1"/>
</dbReference>
<dbReference type="GO" id="GO:0030170">
    <property type="term" value="F:pyridoxal phosphate binding"/>
    <property type="evidence" value="ECO:0007669"/>
    <property type="project" value="InterPro"/>
</dbReference>
<dbReference type="GO" id="GO:0003992">
    <property type="term" value="F:N2-acetyl-L-ornithine:2-oxoglutarate 5-aminotransferase activity"/>
    <property type="evidence" value="ECO:0007669"/>
    <property type="project" value="UniProtKB-UniRule"/>
</dbReference>
<dbReference type="PANTHER" id="PTHR11986">
    <property type="entry name" value="AMINOTRANSFERASE CLASS III"/>
    <property type="match status" value="1"/>
</dbReference>
<evidence type="ECO:0000256" key="3">
    <source>
        <dbReference type="ARBA" id="ARBA00022679"/>
    </source>
</evidence>
<feature type="modified residue" description="N6-(pyridoxal phosphate)lysine" evidence="5">
    <location>
        <position position="234"/>
    </location>
</feature>
<dbReference type="InterPro" id="IPR015421">
    <property type="entry name" value="PyrdxlP-dep_Trfase_major"/>
</dbReference>
<keyword evidence="7" id="KW-1185">Reference proteome</keyword>
<dbReference type="GO" id="GO:0042802">
    <property type="term" value="F:identical protein binding"/>
    <property type="evidence" value="ECO:0007669"/>
    <property type="project" value="TreeGrafter"/>
</dbReference>
<dbReference type="InterPro" id="IPR004636">
    <property type="entry name" value="AcOrn/SuccOrn_fam"/>
</dbReference>
<feature type="binding site" evidence="5">
    <location>
        <position position="124"/>
    </location>
    <ligand>
        <name>N(2)-acetyl-L-ornithine</name>
        <dbReference type="ChEBI" id="CHEBI:57805"/>
    </ligand>
</feature>
<comment type="subunit">
    <text evidence="5">Homodimer.</text>
</comment>
<dbReference type="InterPro" id="IPR050103">
    <property type="entry name" value="Class-III_PLP-dep_AT"/>
</dbReference>
<keyword evidence="5" id="KW-0055">Arginine biosynthesis</keyword>
<dbReference type="GO" id="GO:0006526">
    <property type="term" value="P:L-arginine biosynthetic process"/>
    <property type="evidence" value="ECO:0007669"/>
    <property type="project" value="UniProtKB-UniRule"/>
</dbReference>
<reference evidence="6 7" key="1">
    <citation type="journal article" date="2015" name="Genome Announc.">
        <title>Expanding the biotechnology potential of lactobacilli through comparative genomics of 213 strains and associated genera.</title>
        <authorList>
            <person name="Sun Z."/>
            <person name="Harris H.M."/>
            <person name="McCann A."/>
            <person name="Guo C."/>
            <person name="Argimon S."/>
            <person name="Zhang W."/>
            <person name="Yang X."/>
            <person name="Jeffery I.B."/>
            <person name="Cooney J.C."/>
            <person name="Kagawa T.F."/>
            <person name="Liu W."/>
            <person name="Song Y."/>
            <person name="Salvetti E."/>
            <person name="Wrobel A."/>
            <person name="Rasinkangas P."/>
            <person name="Parkhill J."/>
            <person name="Rea M.C."/>
            <person name="O'Sullivan O."/>
            <person name="Ritari J."/>
            <person name="Douillard F.P."/>
            <person name="Paul Ross R."/>
            <person name="Yang R."/>
            <person name="Briner A.E."/>
            <person name="Felis G.E."/>
            <person name="de Vos W.M."/>
            <person name="Barrangou R."/>
            <person name="Klaenhammer T.R."/>
            <person name="Caufield P.W."/>
            <person name="Cui Y."/>
            <person name="Zhang H."/>
            <person name="O'Toole P.W."/>
        </authorList>
    </citation>
    <scope>NUCLEOTIDE SEQUENCE [LARGE SCALE GENOMIC DNA]</scope>
    <source>
        <strain evidence="6 7">DSM 19972</strain>
    </source>
</reference>
<comment type="similarity">
    <text evidence="5">Belongs to the class-III pyridoxal-phosphate-dependent aminotransferase family. ArgD subfamily.</text>
</comment>
<dbReference type="EMBL" id="AZEH01000025">
    <property type="protein sequence ID" value="KRL05427.1"/>
    <property type="molecule type" value="Genomic_DNA"/>
</dbReference>
<dbReference type="FunFam" id="3.40.640.10:FF:000004">
    <property type="entry name" value="Acetylornithine aminotransferase"/>
    <property type="match status" value="1"/>
</dbReference>
<protein>
    <recommendedName>
        <fullName evidence="5">Acetylornithine aminotransferase</fullName>
        <shortName evidence="5">ACOAT</shortName>
        <ecNumber evidence="5">2.6.1.11</ecNumber>
    </recommendedName>
</protein>
<dbReference type="InterPro" id="IPR005814">
    <property type="entry name" value="Aminotrans_3"/>
</dbReference>
<evidence type="ECO:0000256" key="5">
    <source>
        <dbReference type="HAMAP-Rule" id="MF_01107"/>
    </source>
</evidence>
<dbReference type="PIRSF" id="PIRSF000521">
    <property type="entry name" value="Transaminase_4ab_Lys_Orn"/>
    <property type="match status" value="1"/>
</dbReference>
<dbReference type="GO" id="GO:0005737">
    <property type="term" value="C:cytoplasm"/>
    <property type="evidence" value="ECO:0007669"/>
    <property type="project" value="UniProtKB-SubCell"/>
</dbReference>
<comment type="miscellaneous">
    <text evidence="5">May also have succinyldiaminopimelate aminotransferase activity, thus carrying out the corresponding step in lysine biosynthesis.</text>
</comment>
<dbReference type="NCBIfam" id="NF002325">
    <property type="entry name" value="PRK01278.1"/>
    <property type="match status" value="1"/>
</dbReference>
<comment type="pathway">
    <text evidence="5">Amino-acid biosynthesis; L-arginine biosynthesis; N(2)-acetyl-L-ornithine from L-glutamate: step 4/4.</text>
</comment>
<keyword evidence="2 5" id="KW-0028">Amino-acid biosynthesis</keyword>
<comment type="cofactor">
    <cofactor evidence="5">
        <name>pyridoxal 5'-phosphate</name>
        <dbReference type="ChEBI" id="CHEBI:597326"/>
    </cofactor>
    <text evidence="5">Binds 1 pyridoxal phosphate per subunit.</text>
</comment>
<dbReference type="PATRIC" id="fig|1423777.3.peg.862"/>
<dbReference type="OrthoDB" id="9807885at2"/>
<comment type="caution">
    <text evidence="6">The sequence shown here is derived from an EMBL/GenBank/DDBJ whole genome shotgun (WGS) entry which is preliminary data.</text>
</comment>
<dbReference type="Gene3D" id="3.90.1150.10">
    <property type="entry name" value="Aspartate Aminotransferase, domain 1"/>
    <property type="match status" value="1"/>
</dbReference>
<feature type="binding site" evidence="5">
    <location>
        <position position="121"/>
    </location>
    <ligand>
        <name>pyridoxal 5'-phosphate</name>
        <dbReference type="ChEBI" id="CHEBI:597326"/>
    </ligand>
</feature>
<dbReference type="HAMAP" id="MF_01107">
    <property type="entry name" value="ArgD_aminotrans_3"/>
    <property type="match status" value="1"/>
</dbReference>
<evidence type="ECO:0000256" key="1">
    <source>
        <dbReference type="ARBA" id="ARBA00022576"/>
    </source>
</evidence>
<dbReference type="SUPFAM" id="SSF53383">
    <property type="entry name" value="PLP-dependent transferases"/>
    <property type="match status" value="1"/>
</dbReference>
<comment type="catalytic activity">
    <reaction evidence="5">
        <text>N(2)-acetyl-L-ornithine + 2-oxoglutarate = N-acetyl-L-glutamate 5-semialdehyde + L-glutamate</text>
        <dbReference type="Rhea" id="RHEA:18049"/>
        <dbReference type="ChEBI" id="CHEBI:16810"/>
        <dbReference type="ChEBI" id="CHEBI:29123"/>
        <dbReference type="ChEBI" id="CHEBI:29985"/>
        <dbReference type="ChEBI" id="CHEBI:57805"/>
        <dbReference type="EC" id="2.6.1.11"/>
    </reaction>
</comment>
<proteinExistence type="inferred from homology"/>
<organism evidence="6 7">
    <name type="scientific">Liquorilactobacillus oeni DSM 19972</name>
    <dbReference type="NCBI Taxonomy" id="1423777"/>
    <lineage>
        <taxon>Bacteria</taxon>
        <taxon>Bacillati</taxon>
        <taxon>Bacillota</taxon>
        <taxon>Bacilli</taxon>
        <taxon>Lactobacillales</taxon>
        <taxon>Lactobacillaceae</taxon>
        <taxon>Liquorilactobacillus</taxon>
    </lineage>
</organism>
<name>A0A0R1MLG2_9LACO</name>
<dbReference type="PANTHER" id="PTHR11986:SF79">
    <property type="entry name" value="ACETYLORNITHINE AMINOTRANSFERASE, MITOCHONDRIAL"/>
    <property type="match status" value="1"/>
</dbReference>
<feature type="binding site" evidence="5">
    <location>
        <position position="263"/>
    </location>
    <ligand>
        <name>pyridoxal 5'-phosphate</name>
        <dbReference type="ChEBI" id="CHEBI:597326"/>
    </ligand>
</feature>
<dbReference type="STRING" id="1423777.FD46_GL000839"/>
<keyword evidence="1 5" id="KW-0032">Aminotransferase</keyword>
<evidence type="ECO:0000256" key="4">
    <source>
        <dbReference type="ARBA" id="ARBA00022898"/>
    </source>
</evidence>
<dbReference type="NCBIfam" id="NF002797">
    <property type="entry name" value="PRK02936.1"/>
    <property type="match status" value="1"/>
</dbReference>
<dbReference type="RefSeq" id="WP_057895772.1">
    <property type="nucleotide sequence ID" value="NZ_AZEH01000025.1"/>
</dbReference>
<dbReference type="NCBIfam" id="TIGR00707">
    <property type="entry name" value="argD"/>
    <property type="match status" value="1"/>
</dbReference>
<gene>
    <name evidence="5" type="primary">argD</name>
    <name evidence="6" type="ORF">FD46_GL000839</name>
</gene>
<dbReference type="InterPro" id="IPR049704">
    <property type="entry name" value="Aminotrans_3_PPA_site"/>
</dbReference>
<dbReference type="AlphaFoldDB" id="A0A0R1MLG2"/>